<dbReference type="RefSeq" id="WP_006846116.1">
    <property type="nucleotide sequence ID" value="NZ_CP026847.1"/>
</dbReference>
<dbReference type="AlphaFoldDB" id="A0A7H1MLQ5"/>
<evidence type="ECO:0008006" key="3">
    <source>
        <dbReference type="Google" id="ProtNLM"/>
    </source>
</evidence>
<name>A0A7H1MLQ5_9LACO</name>
<protein>
    <recommendedName>
        <fullName evidence="3">PreQ0 transporter</fullName>
    </recommendedName>
</protein>
<keyword evidence="2" id="KW-1185">Reference proteome</keyword>
<accession>A0A7H1MLQ5</accession>
<reference evidence="1 2" key="1">
    <citation type="submission" date="2019-08" db="EMBL/GenBank/DDBJ databases">
        <authorList>
            <person name="Chang H.C."/>
            <person name="Mun S.Y."/>
        </authorList>
    </citation>
    <scope>NUCLEOTIDE SEQUENCE [LARGE SCALE GENOMIC DNA]</scope>
    <source>
        <strain evidence="1 2">SK</strain>
    </source>
</reference>
<evidence type="ECO:0000313" key="1">
    <source>
        <dbReference type="EMBL" id="QNT64391.1"/>
    </source>
</evidence>
<gene>
    <name evidence="1" type="ORF">FY536_03425</name>
</gene>
<dbReference type="Proteomes" id="UP000516446">
    <property type="component" value="Chromosome"/>
</dbReference>
<sequence length="75" mass="8923">MQKRFMDGYVHATPSTLILTIAMDYLFIWLLQPTGFIMRTLAFILFVLPDLISTVLSFKNFLLDNQDEWRHRNKD</sequence>
<dbReference type="EMBL" id="CP043431">
    <property type="protein sequence ID" value="QNT64391.1"/>
    <property type="molecule type" value="Genomic_DNA"/>
</dbReference>
<evidence type="ECO:0000313" key="2">
    <source>
        <dbReference type="Proteomes" id="UP000516446"/>
    </source>
</evidence>
<organism evidence="1 2">
    <name type="scientific">Weissella koreensis</name>
    <dbReference type="NCBI Taxonomy" id="165096"/>
    <lineage>
        <taxon>Bacteria</taxon>
        <taxon>Bacillati</taxon>
        <taxon>Bacillota</taxon>
        <taxon>Bacilli</taxon>
        <taxon>Lactobacillales</taxon>
        <taxon>Lactobacillaceae</taxon>
        <taxon>Weissella</taxon>
    </lineage>
</organism>
<proteinExistence type="predicted"/>